<reference evidence="1" key="1">
    <citation type="submission" date="2019-04" db="EMBL/GenBank/DDBJ databases">
        <title>Microbes associate with the intestines of laboratory mice.</title>
        <authorList>
            <person name="Navarre W."/>
            <person name="Wong E."/>
            <person name="Huang K."/>
            <person name="Tropini C."/>
            <person name="Ng K."/>
            <person name="Yu B."/>
        </authorList>
    </citation>
    <scope>NUCLEOTIDE SEQUENCE</scope>
    <source>
        <strain evidence="1">NM04_E33</strain>
    </source>
</reference>
<organism evidence="1 2">
    <name type="scientific">Lepagella muris</name>
    <dbReference type="NCBI Taxonomy" id="3032870"/>
    <lineage>
        <taxon>Bacteria</taxon>
        <taxon>Pseudomonadati</taxon>
        <taxon>Bacteroidota</taxon>
        <taxon>Bacteroidia</taxon>
        <taxon>Bacteroidales</taxon>
        <taxon>Muribaculaceae</taxon>
        <taxon>Lepagella</taxon>
    </lineage>
</organism>
<keyword evidence="1" id="KW-0032">Aminotransferase</keyword>
<dbReference type="EMBL" id="SRYB01000025">
    <property type="protein sequence ID" value="TGY77411.1"/>
    <property type="molecule type" value="Genomic_DNA"/>
</dbReference>
<evidence type="ECO:0000313" key="1">
    <source>
        <dbReference type="EMBL" id="TGY77411.1"/>
    </source>
</evidence>
<evidence type="ECO:0000313" key="2">
    <source>
        <dbReference type="Proteomes" id="UP000306319"/>
    </source>
</evidence>
<accession>A0AC61RD33</accession>
<comment type="caution">
    <text evidence="1">The sequence shown here is derived from an EMBL/GenBank/DDBJ whole genome shotgun (WGS) entry which is preliminary data.</text>
</comment>
<dbReference type="Proteomes" id="UP000306319">
    <property type="component" value="Unassembled WGS sequence"/>
</dbReference>
<keyword evidence="1" id="KW-0808">Transferase</keyword>
<name>A0AC61RD33_9BACT</name>
<protein>
    <submittedName>
        <fullName evidence="1">Pyridoxal phosphate-dependent class II aminotransferase</fullName>
    </submittedName>
</protein>
<proteinExistence type="predicted"/>
<sequence>MIHGHGDDAFRYVGKIRINFSTNIYQGIDHSKLRSHLYALGDVFRNYPEPEPRSIETLLASRMGIDPECVIVTNGATESIYLLAQLKHDGLSAVCSPTFSEYQDACHIFHHRVVHFRSLDEIPADSSCVWICNPNNPTGKVTDRQSLIKLIDGNPDKLFIVDQAYADYTLKRVLDVKDAACRHNLILLSSLTKRYAIPGLRIGYAIGNAAIISQLRAMRMPWSVNSLAIEAARYLLSHDEDYVIDSRRLHEEALRISSTFSAMGIKVTDTDCNFLLAELPSSSALSLKNRLIDRHGILIRDASNFHGLGARHFRVAAQSPEENDILINALKEWNTL</sequence>
<gene>
    <name evidence="1" type="ORF">E5331_14595</name>
</gene>
<keyword evidence="2" id="KW-1185">Reference proteome</keyword>